<organism evidence="1 2">
    <name type="scientific">Barnesiella viscericola DSM 18177</name>
    <dbReference type="NCBI Taxonomy" id="880074"/>
    <lineage>
        <taxon>Bacteria</taxon>
        <taxon>Pseudomonadati</taxon>
        <taxon>Bacteroidota</taxon>
        <taxon>Bacteroidia</taxon>
        <taxon>Bacteroidales</taxon>
        <taxon>Barnesiellaceae</taxon>
        <taxon>Barnesiella</taxon>
    </lineage>
</organism>
<dbReference type="STRING" id="880074.BARVI_04640"/>
<name>W0ESJ0_9BACT</name>
<dbReference type="AlphaFoldDB" id="W0ESJ0"/>
<dbReference type="EMBL" id="CP007034">
    <property type="protein sequence ID" value="AHF13712.1"/>
    <property type="molecule type" value="Genomic_DNA"/>
</dbReference>
<gene>
    <name evidence="1" type="ORF">BARVI_04640</name>
</gene>
<accession>W0ESJ0</accession>
<protein>
    <submittedName>
        <fullName evidence="1">Uncharacterized protein</fullName>
    </submittedName>
</protein>
<evidence type="ECO:0000313" key="1">
    <source>
        <dbReference type="EMBL" id="AHF13712.1"/>
    </source>
</evidence>
<dbReference type="Proteomes" id="UP000018901">
    <property type="component" value="Chromosome"/>
</dbReference>
<sequence length="66" mass="7653">MLGQMRLPRTEGTEASSRFLFFRDLINNIGGKLLFFTQSIIMPQGPKRGVLPLPQNFQSYEIKIYF</sequence>
<proteinExistence type="predicted"/>
<evidence type="ECO:0000313" key="2">
    <source>
        <dbReference type="Proteomes" id="UP000018901"/>
    </source>
</evidence>
<keyword evidence="2" id="KW-1185">Reference proteome</keyword>
<dbReference type="HOGENOM" id="CLU_2822409_0_0_10"/>
<reference evidence="1 2" key="1">
    <citation type="submission" date="2013-12" db="EMBL/GenBank/DDBJ databases">
        <authorList>
            <consortium name="DOE Joint Genome Institute"/>
            <person name="Eisen J."/>
            <person name="Huntemann M."/>
            <person name="Han J."/>
            <person name="Chen A."/>
            <person name="Kyrpides N."/>
            <person name="Mavromatis K."/>
            <person name="Markowitz V."/>
            <person name="Palaniappan K."/>
            <person name="Ivanova N."/>
            <person name="Schaumberg A."/>
            <person name="Pati A."/>
            <person name="Liolios K."/>
            <person name="Nordberg H.P."/>
            <person name="Cantor M.N."/>
            <person name="Hua S.X."/>
            <person name="Woyke T."/>
        </authorList>
    </citation>
    <scope>NUCLEOTIDE SEQUENCE [LARGE SCALE GENOMIC DNA]</scope>
    <source>
        <strain evidence="2">DSM 18177</strain>
    </source>
</reference>
<dbReference type="KEGG" id="bvs:BARVI_04640"/>